<name>A0AAJ8LU36_9BACI</name>
<proteinExistence type="inferred from homology"/>
<dbReference type="InterPro" id="IPR002794">
    <property type="entry name" value="DUF92_TMEM19"/>
</dbReference>
<dbReference type="PANTHER" id="PTHR13353:SF5">
    <property type="entry name" value="TRANSMEMBRANE PROTEIN 19"/>
    <property type="match status" value="1"/>
</dbReference>
<feature type="transmembrane region" description="Helical" evidence="6">
    <location>
        <begin position="144"/>
        <end position="168"/>
    </location>
</feature>
<evidence type="ECO:0000256" key="4">
    <source>
        <dbReference type="ARBA" id="ARBA00022989"/>
    </source>
</evidence>
<comment type="similarity">
    <text evidence="2">Belongs to the TMEM19 family.</text>
</comment>
<feature type="transmembrane region" description="Helical" evidence="6">
    <location>
        <begin position="237"/>
        <end position="257"/>
    </location>
</feature>
<dbReference type="Pfam" id="PF01940">
    <property type="entry name" value="DUF92"/>
    <property type="match status" value="1"/>
</dbReference>
<sequence>MTLFLTLLVFLIAAGAWLKKSLTTGGAAAAVFAGLSSIFGFGFSGLAVMGTFFFTSVFLEKILHSTDKIEEKGSRRDAWQVLANGGAASLWALGNIFFPLPVLFVGFTAAYAAAAADTWASTVGKRSRKKPVLIRSRTEVENGISGGVTALGNTAAVLGSLAVVSAAYIFNQGFIHPLLLLTVVVIGFAGQISDAWMGAVYQRLFQCRICGKKTEKMIHCETSTTLVKGKMFMTNDLVNFLTVTGSSAAAVILYLLFTGNS</sequence>
<keyword evidence="5 6" id="KW-0472">Membrane</keyword>
<keyword evidence="4 6" id="KW-1133">Transmembrane helix</keyword>
<dbReference type="Proteomes" id="UP000321816">
    <property type="component" value="Chromosome"/>
</dbReference>
<accession>A0AAJ8LU36</accession>
<evidence type="ECO:0000313" key="7">
    <source>
        <dbReference type="EMBL" id="WWD81328.1"/>
    </source>
</evidence>
<gene>
    <name evidence="7" type="ORF">FTX54_007235</name>
</gene>
<dbReference type="GO" id="GO:0016020">
    <property type="term" value="C:membrane"/>
    <property type="evidence" value="ECO:0007669"/>
    <property type="project" value="UniProtKB-SubCell"/>
</dbReference>
<dbReference type="RefSeq" id="WP_187254473.1">
    <property type="nucleotide sequence ID" value="NZ_CP144914.1"/>
</dbReference>
<protein>
    <submittedName>
        <fullName evidence="7">DUF92 domain-containing protein</fullName>
    </submittedName>
</protein>
<dbReference type="EMBL" id="CP144914">
    <property type="protein sequence ID" value="WWD81328.1"/>
    <property type="molecule type" value="Genomic_DNA"/>
</dbReference>
<evidence type="ECO:0000256" key="6">
    <source>
        <dbReference type="SAM" id="Phobius"/>
    </source>
</evidence>
<evidence type="ECO:0000256" key="1">
    <source>
        <dbReference type="ARBA" id="ARBA00004141"/>
    </source>
</evidence>
<keyword evidence="3 6" id="KW-0812">Transmembrane</keyword>
<evidence type="ECO:0000256" key="2">
    <source>
        <dbReference type="ARBA" id="ARBA00009012"/>
    </source>
</evidence>
<dbReference type="AlphaFoldDB" id="A0AAJ8LU36"/>
<evidence type="ECO:0000256" key="3">
    <source>
        <dbReference type="ARBA" id="ARBA00022692"/>
    </source>
</evidence>
<evidence type="ECO:0000256" key="5">
    <source>
        <dbReference type="ARBA" id="ARBA00023136"/>
    </source>
</evidence>
<dbReference type="PANTHER" id="PTHR13353">
    <property type="entry name" value="TRANSMEMBRANE PROTEIN 19"/>
    <property type="match status" value="1"/>
</dbReference>
<feature type="transmembrane region" description="Helical" evidence="6">
    <location>
        <begin position="28"/>
        <end position="59"/>
    </location>
</feature>
<keyword evidence="8" id="KW-1185">Reference proteome</keyword>
<evidence type="ECO:0000313" key="8">
    <source>
        <dbReference type="Proteomes" id="UP000321816"/>
    </source>
</evidence>
<reference evidence="7 8" key="1">
    <citation type="submission" date="2024-01" db="EMBL/GenBank/DDBJ databases">
        <title>Complete Genome Sequence of Alkalicoccus halolimnae BZ-SZ-XJ29T, a Moderately Halophilic Bacterium Isolated from a Salt Lake.</title>
        <authorList>
            <person name="Zhao B."/>
        </authorList>
    </citation>
    <scope>NUCLEOTIDE SEQUENCE [LARGE SCALE GENOMIC DNA]</scope>
    <source>
        <strain evidence="7 8">BZ-SZ-XJ29</strain>
    </source>
</reference>
<feature type="transmembrane region" description="Helical" evidence="6">
    <location>
        <begin position="174"/>
        <end position="193"/>
    </location>
</feature>
<dbReference type="KEGG" id="ahal:FTX54_007235"/>
<comment type="subcellular location">
    <subcellularLocation>
        <location evidence="1">Membrane</location>
        <topology evidence="1">Multi-pass membrane protein</topology>
    </subcellularLocation>
</comment>
<organism evidence="7 8">
    <name type="scientific">Alkalicoccus halolimnae</name>
    <dbReference type="NCBI Taxonomy" id="1667239"/>
    <lineage>
        <taxon>Bacteria</taxon>
        <taxon>Bacillati</taxon>
        <taxon>Bacillota</taxon>
        <taxon>Bacilli</taxon>
        <taxon>Bacillales</taxon>
        <taxon>Bacillaceae</taxon>
        <taxon>Alkalicoccus</taxon>
    </lineage>
</organism>